<feature type="region of interest" description="Disordered" evidence="1">
    <location>
        <begin position="1"/>
        <end position="87"/>
    </location>
</feature>
<name>A0A4Z1FRE2_9HELO</name>
<dbReference type="AlphaFoldDB" id="A0A4Z1FRE2"/>
<reference evidence="2 3" key="1">
    <citation type="submission" date="2017-12" db="EMBL/GenBank/DDBJ databases">
        <title>Comparative genomics of Botrytis spp.</title>
        <authorList>
            <person name="Valero-Jimenez C.A."/>
            <person name="Tapia P."/>
            <person name="Veloso J."/>
            <person name="Silva-Moreno E."/>
            <person name="Staats M."/>
            <person name="Valdes J.H."/>
            <person name="Van Kan J.A.L."/>
        </authorList>
    </citation>
    <scope>NUCLEOTIDE SEQUENCE [LARGE SCALE GENOMIC DNA]</scope>
    <source>
        <strain evidence="2 3">Bp0003</strain>
    </source>
</reference>
<dbReference type="EMBL" id="PQXI01000044">
    <property type="protein sequence ID" value="TGO27286.1"/>
    <property type="molecule type" value="Genomic_DNA"/>
</dbReference>
<dbReference type="Proteomes" id="UP000297910">
    <property type="component" value="Unassembled WGS sequence"/>
</dbReference>
<evidence type="ECO:0000256" key="1">
    <source>
        <dbReference type="SAM" id="MobiDB-lite"/>
    </source>
</evidence>
<evidence type="ECO:0000313" key="3">
    <source>
        <dbReference type="Proteomes" id="UP000297910"/>
    </source>
</evidence>
<evidence type="ECO:0000313" key="2">
    <source>
        <dbReference type="EMBL" id="TGO27286.1"/>
    </source>
</evidence>
<accession>A0A4Z1FRE2</accession>
<organism evidence="2 3">
    <name type="scientific">Botrytis paeoniae</name>
    <dbReference type="NCBI Taxonomy" id="278948"/>
    <lineage>
        <taxon>Eukaryota</taxon>
        <taxon>Fungi</taxon>
        <taxon>Dikarya</taxon>
        <taxon>Ascomycota</taxon>
        <taxon>Pezizomycotina</taxon>
        <taxon>Leotiomycetes</taxon>
        <taxon>Helotiales</taxon>
        <taxon>Sclerotiniaceae</taxon>
        <taxon>Botrytis</taxon>
    </lineage>
</organism>
<feature type="compositionally biased region" description="Basic and acidic residues" evidence="1">
    <location>
        <begin position="1"/>
        <end position="24"/>
    </location>
</feature>
<comment type="caution">
    <text evidence="2">The sequence shown here is derived from an EMBL/GenBank/DDBJ whole genome shotgun (WGS) entry which is preliminary data.</text>
</comment>
<proteinExistence type="predicted"/>
<gene>
    <name evidence="2" type="ORF">BPAE_0044g00210</name>
</gene>
<sequence>MRRIASDPKPEVDRRGDERRDRAKSTARRHKNPKLRDIREADQYERYVPRTVLRAAPPKAGPSSHRRTAHNDPEYEYDDPIYGKYRR</sequence>
<keyword evidence="3" id="KW-1185">Reference proteome</keyword>
<protein>
    <submittedName>
        <fullName evidence="2">Uncharacterized protein</fullName>
    </submittedName>
</protein>
<feature type="compositionally biased region" description="Basic and acidic residues" evidence="1">
    <location>
        <begin position="34"/>
        <end position="48"/>
    </location>
</feature>